<gene>
    <name evidence="2" type="ORF">TM448B00537_0019</name>
</gene>
<protein>
    <submittedName>
        <fullName evidence="2">Uncharacterized protein</fullName>
    </submittedName>
</protein>
<name>A0A6M3XDR8_9ZZZZ</name>
<organism evidence="2">
    <name type="scientific">viral metagenome</name>
    <dbReference type="NCBI Taxonomy" id="1070528"/>
    <lineage>
        <taxon>unclassified sequences</taxon>
        <taxon>metagenomes</taxon>
        <taxon>organismal metagenomes</taxon>
    </lineage>
</organism>
<dbReference type="EMBL" id="MT144629">
    <property type="protein sequence ID" value="QJH95799.1"/>
    <property type="molecule type" value="Genomic_DNA"/>
</dbReference>
<evidence type="ECO:0000256" key="1">
    <source>
        <dbReference type="SAM" id="Coils"/>
    </source>
</evidence>
<keyword evidence="1" id="KW-0175">Coiled coil</keyword>
<dbReference type="AlphaFoldDB" id="A0A6M3XDR8"/>
<evidence type="ECO:0000313" key="2">
    <source>
        <dbReference type="EMBL" id="QJH95799.1"/>
    </source>
</evidence>
<reference evidence="2" key="1">
    <citation type="submission" date="2020-03" db="EMBL/GenBank/DDBJ databases">
        <title>The deep terrestrial virosphere.</title>
        <authorList>
            <person name="Holmfeldt K."/>
            <person name="Nilsson E."/>
            <person name="Simone D."/>
            <person name="Lopez-Fernandez M."/>
            <person name="Wu X."/>
            <person name="de Brujin I."/>
            <person name="Lundin D."/>
            <person name="Andersson A."/>
            <person name="Bertilsson S."/>
            <person name="Dopson M."/>
        </authorList>
    </citation>
    <scope>NUCLEOTIDE SEQUENCE</scope>
    <source>
        <strain evidence="2">TM448B00537</strain>
    </source>
</reference>
<sequence length="248" mass="28949">MKLLSNEQIKTAKDKIEEELKERVINLKSEEISLVKKVNKAKASLAEELKRIEEDLTLARDEFAVSVKSLSNKSRSLLQEVELLEVRKTEALKPIYEQDQKSQILFAQAKEFLANADRHKSIAVKHEQELVNVINNLLDQKEIDHQENIKLNKREVGVVAAEKEVKRSSKILGEKLIEFHKEVYEKNTELVKREIEVENGKRVNDMFKSSLDQKEKEQREHDRVIADRYATLERSIIRLQKNGRITKR</sequence>
<proteinExistence type="predicted"/>
<feature type="coiled-coil region" evidence="1">
    <location>
        <begin position="35"/>
        <end position="87"/>
    </location>
</feature>
<accession>A0A6M3XDR8</accession>